<dbReference type="EMBL" id="FN869859">
    <property type="protein sequence ID" value="CCC81665.1"/>
    <property type="molecule type" value="Genomic_DNA"/>
</dbReference>
<dbReference type="Proteomes" id="UP000002654">
    <property type="component" value="Chromosome"/>
</dbReference>
<comment type="function">
    <text evidence="5">A chromatin protein, binds double-stranded DNA without sequence specificity. Constrains negative DNA supercoils.</text>
</comment>
<gene>
    <name evidence="5" type="primary">creN7</name>
    <name evidence="6" type="ordered locus">TTX_1020</name>
</gene>
<dbReference type="RefSeq" id="WP_014126920.1">
    <property type="nucleotide sequence ID" value="NC_016070.1"/>
</dbReference>
<evidence type="ECO:0000256" key="3">
    <source>
        <dbReference type="ARBA" id="ARBA00022490"/>
    </source>
</evidence>
<evidence type="ECO:0000313" key="6">
    <source>
        <dbReference type="EMBL" id="CCC81665.1"/>
    </source>
</evidence>
<accession>G4RQ19</accession>
<evidence type="ECO:0000256" key="2">
    <source>
        <dbReference type="ARBA" id="ARBA00022481"/>
    </source>
</evidence>
<reference evidence="6 7" key="1">
    <citation type="journal article" date="2011" name="PLoS ONE">
        <title>The complete genome sequence of Thermoproteus tenax: a physiologically versatile member of the Crenarchaeota.</title>
        <authorList>
            <person name="Siebers B."/>
            <person name="Zaparty M."/>
            <person name="Raddatz G."/>
            <person name="Tjaden B."/>
            <person name="Albers S.V."/>
            <person name="Bell S.D."/>
            <person name="Blombach F."/>
            <person name="Kletzin A."/>
            <person name="Kyrpides N."/>
            <person name="Lanz C."/>
            <person name="Plagens A."/>
            <person name="Rampp M."/>
            <person name="Rosinus A."/>
            <person name="von Jan M."/>
            <person name="Makarova K.S."/>
            <person name="Klenk H.P."/>
            <person name="Schuster S.C."/>
            <person name="Hensel R."/>
        </authorList>
    </citation>
    <scope>NUCLEOTIDE SEQUENCE [LARGE SCALE GENOMIC DNA]</scope>
    <source>
        <strain evidence="7">ATCC 35583 / DSM 2078 / JCM 9277 / NBRC 100435 / Kra 1</strain>
    </source>
</reference>
<keyword evidence="2 5" id="KW-0488">Methylation</keyword>
<comment type="similarity">
    <text evidence="5">Belongs to the Cren7 family.</text>
</comment>
<dbReference type="InterPro" id="IPR020906">
    <property type="entry name" value="dsDNA-bd_Cren7"/>
</dbReference>
<comment type="subcellular location">
    <subcellularLocation>
        <location evidence="5">Chromosome</location>
    </subcellularLocation>
    <subcellularLocation>
        <location evidence="5">Cytoplasm</location>
    </subcellularLocation>
</comment>
<dbReference type="GeneID" id="11261909"/>
<evidence type="ECO:0000256" key="4">
    <source>
        <dbReference type="ARBA" id="ARBA00023125"/>
    </source>
</evidence>
<evidence type="ECO:0000256" key="1">
    <source>
        <dbReference type="ARBA" id="ARBA00022454"/>
    </source>
</evidence>
<name>G4RQ19_THETK</name>
<organism evidence="6 7">
    <name type="scientific">Thermoproteus tenax (strain ATCC 35583 / DSM 2078 / JCM 9277 / NBRC 100435 / Kra 1)</name>
    <dbReference type="NCBI Taxonomy" id="768679"/>
    <lineage>
        <taxon>Archaea</taxon>
        <taxon>Thermoproteota</taxon>
        <taxon>Thermoprotei</taxon>
        <taxon>Thermoproteales</taxon>
        <taxon>Thermoproteaceae</taxon>
        <taxon>Thermoproteus</taxon>
    </lineage>
</organism>
<dbReference type="AlphaFoldDB" id="G4RQ19"/>
<keyword evidence="1 5" id="KW-0158">Chromosome</keyword>
<dbReference type="OrthoDB" id="38142at2157"/>
<keyword evidence="4 5" id="KW-0238">DNA-binding</keyword>
<dbReference type="GO" id="GO:0005694">
    <property type="term" value="C:chromosome"/>
    <property type="evidence" value="ECO:0007669"/>
    <property type="project" value="UniProtKB-SubCell"/>
</dbReference>
<keyword evidence="7" id="KW-1185">Reference proteome</keyword>
<dbReference type="Gene3D" id="2.30.30.610">
    <property type="entry name" value="Chromatin protein Cren7"/>
    <property type="match status" value="1"/>
</dbReference>
<comment type="subunit">
    <text evidence="5">Monomer.</text>
</comment>
<dbReference type="GO" id="GO:0005737">
    <property type="term" value="C:cytoplasm"/>
    <property type="evidence" value="ECO:0007669"/>
    <property type="project" value="UniProtKB-SubCell"/>
</dbReference>
<dbReference type="KEGG" id="ttn:TTX_1020"/>
<dbReference type="STRING" id="768679.TTX_1020"/>
<dbReference type="InterPro" id="IPR038647">
    <property type="entry name" value="Cren7_sf"/>
</dbReference>
<dbReference type="HOGENOM" id="CLU_192664_0_0_2"/>
<dbReference type="HAMAP" id="MF_01387">
    <property type="entry name" value="Chromatin_Cren7"/>
    <property type="match status" value="1"/>
</dbReference>
<comment type="PTM">
    <text evidence="5">Methylated at multiple sites, to varying extents.</text>
</comment>
<dbReference type="PATRIC" id="fig|768679.9.peg.1030"/>
<protein>
    <recommendedName>
        <fullName evidence="5">Chromatin protein Cren7</fullName>
    </recommendedName>
</protein>
<sequence length="59" mass="6716">MSDILDKEYEVVVEGRRYMLKPEKAWVLQPPGKPGVVVALFRTPDGKVVRRVIARVPPE</sequence>
<dbReference type="GO" id="GO:0003690">
    <property type="term" value="F:double-stranded DNA binding"/>
    <property type="evidence" value="ECO:0007669"/>
    <property type="project" value="UniProtKB-UniRule"/>
</dbReference>
<evidence type="ECO:0000256" key="5">
    <source>
        <dbReference type="HAMAP-Rule" id="MF_01387"/>
    </source>
</evidence>
<proteinExistence type="inferred from homology"/>
<dbReference type="eggNOG" id="arCOG04114">
    <property type="taxonomic scope" value="Archaea"/>
</dbReference>
<keyword evidence="3 5" id="KW-0963">Cytoplasm</keyword>
<dbReference type="Pfam" id="PF11520">
    <property type="entry name" value="Cren7"/>
    <property type="match status" value="1"/>
</dbReference>
<evidence type="ECO:0000313" key="7">
    <source>
        <dbReference type="Proteomes" id="UP000002654"/>
    </source>
</evidence>
<dbReference type="PaxDb" id="768679-TTX_1020"/>